<dbReference type="AlphaFoldDB" id="X1SWV7"/>
<name>X1SWV7_9ZZZZ</name>
<feature type="non-terminal residue" evidence="1">
    <location>
        <position position="120"/>
    </location>
</feature>
<feature type="non-terminal residue" evidence="1">
    <location>
        <position position="1"/>
    </location>
</feature>
<organism evidence="1">
    <name type="scientific">marine sediment metagenome</name>
    <dbReference type="NCBI Taxonomy" id="412755"/>
    <lineage>
        <taxon>unclassified sequences</taxon>
        <taxon>metagenomes</taxon>
        <taxon>ecological metagenomes</taxon>
    </lineage>
</organism>
<accession>X1SWV7</accession>
<sequence length="120" mass="12926">SSNDPLGIGPATSTFTKLFGGEGRMAVKLRELLNSPSIKIYKPRIFLGGPGAWQLRVNPDKRKELGIDCVVVGDGEITAPDLFKKALNNDDIPETINGVTLDGDRFFEIKGPTITGLIEA</sequence>
<protein>
    <submittedName>
        <fullName evidence="1">Uncharacterized protein</fullName>
    </submittedName>
</protein>
<gene>
    <name evidence="1" type="ORF">S12H4_24999</name>
</gene>
<dbReference type="Gene3D" id="3.40.50.280">
    <property type="entry name" value="Cobalamin-binding domain"/>
    <property type="match status" value="1"/>
</dbReference>
<reference evidence="1" key="1">
    <citation type="journal article" date="2014" name="Front. Microbiol.">
        <title>High frequency of phylogenetically diverse reductive dehalogenase-homologous genes in deep subseafloor sedimentary metagenomes.</title>
        <authorList>
            <person name="Kawai M."/>
            <person name="Futagami T."/>
            <person name="Toyoda A."/>
            <person name="Takaki Y."/>
            <person name="Nishi S."/>
            <person name="Hori S."/>
            <person name="Arai W."/>
            <person name="Tsubouchi T."/>
            <person name="Morono Y."/>
            <person name="Uchiyama I."/>
            <person name="Ito T."/>
            <person name="Fujiyama A."/>
            <person name="Inagaki F."/>
            <person name="Takami H."/>
        </authorList>
    </citation>
    <scope>NUCLEOTIDE SEQUENCE</scope>
    <source>
        <strain evidence="1">Expedition CK06-06</strain>
    </source>
</reference>
<dbReference type="EMBL" id="BARW01013791">
    <property type="protein sequence ID" value="GAI83621.1"/>
    <property type="molecule type" value="Genomic_DNA"/>
</dbReference>
<proteinExistence type="predicted"/>
<comment type="caution">
    <text evidence="1">The sequence shown here is derived from an EMBL/GenBank/DDBJ whole genome shotgun (WGS) entry which is preliminary data.</text>
</comment>
<evidence type="ECO:0000313" key="1">
    <source>
        <dbReference type="EMBL" id="GAI83621.1"/>
    </source>
</evidence>